<reference evidence="1 2" key="1">
    <citation type="submission" date="2021-03" db="EMBL/GenBank/DDBJ databases">
        <title>Antimicrobial resistance genes in bacteria isolated from Japanese honey, and their potential for conferring macrolide and lincosamide resistance in the American foulbrood pathogen Paenibacillus larvae.</title>
        <authorList>
            <person name="Okamoto M."/>
            <person name="Kumagai M."/>
            <person name="Kanamori H."/>
            <person name="Takamatsu D."/>
        </authorList>
    </citation>
    <scope>NUCLEOTIDE SEQUENCE [LARGE SCALE GENOMIC DNA]</scope>
    <source>
        <strain evidence="1 2">J42TS3</strain>
    </source>
</reference>
<dbReference type="RefSeq" id="WP_213654631.1">
    <property type="nucleotide sequence ID" value="NZ_BOSL01000005.1"/>
</dbReference>
<dbReference type="EMBL" id="BOSL01000005">
    <property type="protein sequence ID" value="GIP52950.1"/>
    <property type="molecule type" value="Genomic_DNA"/>
</dbReference>
<proteinExistence type="predicted"/>
<protein>
    <submittedName>
        <fullName evidence="1">Uncharacterized protein</fullName>
    </submittedName>
</protein>
<keyword evidence="2" id="KW-1185">Reference proteome</keyword>
<name>A0ABQ4MAF8_9BACL</name>
<sequence length="579" mass="66537">MKRLYFADLAEQITNPEKWSKNKFIVNNHEAGTGKSTETFKILGQMRLDPSNKVLYVQRFTKDGLLEKTVEEINLHAGSKGEIAYEFSSESKENKKAHLMKRLPEYQVLCISHNMYIQICKGEHQELIKGRHTLIIDEYPDLLEKITISKEDAASLLWYSSEPDLQGIKKIAKVLQSLKDRYLNISWPNEMIHLDLNNGNYQEYRISIATALANITGGKDKKYKEVRQILRKCQHLFNNGGFLHEGGFHTFDESHRFVMLDNNIILDANGGLDYRYTLSDQFVVKHQEKMYDYANQTFHHVNVKTTKTALKKDVNFERDALAKISFGGKRGILFVTQLDSKEKVENAIVQHLSKCGNSLAEIEKNLNCQIKIAHFGGIIGVNDYRDFDSVVLLKTPNYDYLTYALTYLYYRSMDNKSIENVQMYKHVEVEKIRKTAIAGEIYQAIKRINRDNSQCANIYVFSDGGEVINLVLKQLPNIKFLDDIMNTVKQKESNESTKVQDESNSSKLKKILIDAKETGKEFIKKKELRDQLGTTDKSNFSKLLREVDSFLKRNNMVSNGQKIIFLGNGNDPDEQSNSA</sequence>
<organism evidence="1 2">
    <name type="scientific">Paenibacillus vini</name>
    <dbReference type="NCBI Taxonomy" id="1476024"/>
    <lineage>
        <taxon>Bacteria</taxon>
        <taxon>Bacillati</taxon>
        <taxon>Bacillota</taxon>
        <taxon>Bacilli</taxon>
        <taxon>Bacillales</taxon>
        <taxon>Paenibacillaceae</taxon>
        <taxon>Paenibacillus</taxon>
    </lineage>
</organism>
<gene>
    <name evidence="1" type="ORF">J42TS3_19850</name>
</gene>
<accession>A0ABQ4MAF8</accession>
<evidence type="ECO:0000313" key="1">
    <source>
        <dbReference type="EMBL" id="GIP52950.1"/>
    </source>
</evidence>
<evidence type="ECO:0000313" key="2">
    <source>
        <dbReference type="Proteomes" id="UP000679992"/>
    </source>
</evidence>
<comment type="caution">
    <text evidence="1">The sequence shown here is derived from an EMBL/GenBank/DDBJ whole genome shotgun (WGS) entry which is preliminary data.</text>
</comment>
<dbReference type="Proteomes" id="UP000679992">
    <property type="component" value="Unassembled WGS sequence"/>
</dbReference>